<evidence type="ECO:0000313" key="2">
    <source>
        <dbReference type="Proteomes" id="UP000467841"/>
    </source>
</evidence>
<accession>A0A6D2IFG9</accession>
<gene>
    <name evidence="1" type="ORF">MERR_LOCUS12947</name>
</gene>
<dbReference type="Proteomes" id="UP000467841">
    <property type="component" value="Unassembled WGS sequence"/>
</dbReference>
<proteinExistence type="predicted"/>
<comment type="caution">
    <text evidence="1">The sequence shown here is derived from an EMBL/GenBank/DDBJ whole genome shotgun (WGS) entry which is preliminary data.</text>
</comment>
<dbReference type="AlphaFoldDB" id="A0A6D2IFG9"/>
<keyword evidence="2" id="KW-1185">Reference proteome</keyword>
<protein>
    <submittedName>
        <fullName evidence="1">Uncharacterized protein</fullName>
    </submittedName>
</protein>
<name>A0A6D2IFG9_9BRAS</name>
<reference evidence="1" key="1">
    <citation type="submission" date="2020-01" db="EMBL/GenBank/DDBJ databases">
        <authorList>
            <person name="Mishra B."/>
        </authorList>
    </citation>
    <scope>NUCLEOTIDE SEQUENCE [LARGE SCALE GENOMIC DNA]</scope>
</reference>
<evidence type="ECO:0000313" key="1">
    <source>
        <dbReference type="EMBL" id="CAA7025712.1"/>
    </source>
</evidence>
<organism evidence="1 2">
    <name type="scientific">Microthlaspi erraticum</name>
    <dbReference type="NCBI Taxonomy" id="1685480"/>
    <lineage>
        <taxon>Eukaryota</taxon>
        <taxon>Viridiplantae</taxon>
        <taxon>Streptophyta</taxon>
        <taxon>Embryophyta</taxon>
        <taxon>Tracheophyta</taxon>
        <taxon>Spermatophyta</taxon>
        <taxon>Magnoliopsida</taxon>
        <taxon>eudicotyledons</taxon>
        <taxon>Gunneridae</taxon>
        <taxon>Pentapetalae</taxon>
        <taxon>rosids</taxon>
        <taxon>malvids</taxon>
        <taxon>Brassicales</taxon>
        <taxon>Brassicaceae</taxon>
        <taxon>Coluteocarpeae</taxon>
        <taxon>Microthlaspi</taxon>
    </lineage>
</organism>
<sequence>MTKTVVEAKILIENLASSDSNNFIGHERAVKAINFDPYREEYGEIKAMMVAIMRNQEKGMMRQRETYKVGPTDVQNYFGDFVPNLQEEVNFIGVDGVARELG</sequence>
<dbReference type="EMBL" id="CACVBM020001032">
    <property type="protein sequence ID" value="CAA7025712.1"/>
    <property type="molecule type" value="Genomic_DNA"/>
</dbReference>